<protein>
    <submittedName>
        <fullName evidence="1">Uncharacterized protein</fullName>
    </submittedName>
</protein>
<keyword evidence="2" id="KW-1185">Reference proteome</keyword>
<dbReference type="STRING" id="1848.SAMN05443637_106216"/>
<sequence length="254" mass="27146">MTAVPQAAVATGAVMFARYAFAPNDLGFCGPAGSTALRSGTEAEIRAAARRFSGAWPYLQVLARLAGVADPLDEQVVASYWHGGGVGARVDPREFGAELLAVIGPQAGPYWAHLTDDLLDEAAPDHAFHVFGVYPWTRLLGRGMDEQPMHVLDSCRIGWGTVVDPGEETARVETRPLVLADGVPALGAPEVRTVAVEHEGHARVPDLAEGDLVALHWGRICDRLTPEQVGDLERSTARQLAATAARLRRTRDGS</sequence>
<reference evidence="1 2" key="1">
    <citation type="submission" date="2016-11" db="EMBL/GenBank/DDBJ databases">
        <authorList>
            <person name="Jaros S."/>
            <person name="Januszkiewicz K."/>
            <person name="Wedrychowicz H."/>
        </authorList>
    </citation>
    <scope>NUCLEOTIDE SEQUENCE [LARGE SCALE GENOMIC DNA]</scope>
    <source>
        <strain evidence="1 2">DSM 43832</strain>
    </source>
</reference>
<gene>
    <name evidence="1" type="ORF">SAMN05443637_106216</name>
</gene>
<dbReference type="AlphaFoldDB" id="A0A1M6SLU3"/>
<evidence type="ECO:0000313" key="2">
    <source>
        <dbReference type="Proteomes" id="UP000184363"/>
    </source>
</evidence>
<organism evidence="1 2">
    <name type="scientific">Pseudonocardia thermophila</name>
    <dbReference type="NCBI Taxonomy" id="1848"/>
    <lineage>
        <taxon>Bacteria</taxon>
        <taxon>Bacillati</taxon>
        <taxon>Actinomycetota</taxon>
        <taxon>Actinomycetes</taxon>
        <taxon>Pseudonocardiales</taxon>
        <taxon>Pseudonocardiaceae</taxon>
        <taxon>Pseudonocardia</taxon>
    </lineage>
</organism>
<dbReference type="Proteomes" id="UP000184363">
    <property type="component" value="Unassembled WGS sequence"/>
</dbReference>
<accession>A0A1M6SLU3</accession>
<evidence type="ECO:0000313" key="1">
    <source>
        <dbReference type="EMBL" id="SHK45607.1"/>
    </source>
</evidence>
<dbReference type="InterPro" id="IPR045660">
    <property type="entry name" value="DUF6390"/>
</dbReference>
<dbReference type="RefSeq" id="WP_234997142.1">
    <property type="nucleotide sequence ID" value="NZ_CALGVN010000062.1"/>
</dbReference>
<dbReference type="Pfam" id="PF19927">
    <property type="entry name" value="DUF6390"/>
    <property type="match status" value="1"/>
</dbReference>
<name>A0A1M6SLU3_PSETH</name>
<proteinExistence type="predicted"/>
<dbReference type="EMBL" id="FRAP01000006">
    <property type="protein sequence ID" value="SHK45607.1"/>
    <property type="molecule type" value="Genomic_DNA"/>
</dbReference>